<proteinExistence type="inferred from homology"/>
<evidence type="ECO:0000256" key="3">
    <source>
        <dbReference type="ARBA" id="ARBA00022801"/>
    </source>
</evidence>
<feature type="region of interest" description="Disordered" evidence="4">
    <location>
        <begin position="487"/>
        <end position="509"/>
    </location>
</feature>
<evidence type="ECO:0000256" key="2">
    <source>
        <dbReference type="ARBA" id="ARBA00022729"/>
    </source>
</evidence>
<comment type="caution">
    <text evidence="8">The sequence shown here is derived from an EMBL/GenBank/DDBJ whole genome shotgun (WGS) entry which is preliminary data.</text>
</comment>
<feature type="domain" description="AB hydrolase-1" evidence="6">
    <location>
        <begin position="84"/>
        <end position="262"/>
    </location>
</feature>
<feature type="domain" description="Peptidase S33 tripeptidyl aminopeptidase-like C-terminal" evidence="7">
    <location>
        <begin position="399"/>
        <end position="486"/>
    </location>
</feature>
<dbReference type="PANTHER" id="PTHR43248:SF29">
    <property type="entry name" value="TRIPEPTIDYL AMINOPEPTIDASE"/>
    <property type="match status" value="1"/>
</dbReference>
<evidence type="ECO:0000313" key="8">
    <source>
        <dbReference type="EMBL" id="GAA0927606.1"/>
    </source>
</evidence>
<gene>
    <name evidence="8" type="ORF">GCM10009560_30260</name>
</gene>
<protein>
    <submittedName>
        <fullName evidence="8">Alpha/beta hydrolase</fullName>
    </submittedName>
</protein>
<evidence type="ECO:0000313" key="9">
    <source>
        <dbReference type="Proteomes" id="UP001501578"/>
    </source>
</evidence>
<dbReference type="Pfam" id="PF00561">
    <property type="entry name" value="Abhydrolase_1"/>
    <property type="match status" value="1"/>
</dbReference>
<dbReference type="InterPro" id="IPR051601">
    <property type="entry name" value="Serine_prot/Carboxylest_S33"/>
</dbReference>
<dbReference type="RefSeq" id="WP_343950473.1">
    <property type="nucleotide sequence ID" value="NZ_BAAAHQ010000013.1"/>
</dbReference>
<dbReference type="Gene3D" id="3.40.50.1820">
    <property type="entry name" value="alpha/beta hydrolase"/>
    <property type="match status" value="1"/>
</dbReference>
<feature type="chain" id="PRO_5047203662" evidence="5">
    <location>
        <begin position="25"/>
        <end position="509"/>
    </location>
</feature>
<keyword evidence="2 5" id="KW-0732">Signal</keyword>
<evidence type="ECO:0000256" key="5">
    <source>
        <dbReference type="SAM" id="SignalP"/>
    </source>
</evidence>
<dbReference type="GO" id="GO:0016787">
    <property type="term" value="F:hydrolase activity"/>
    <property type="evidence" value="ECO:0007669"/>
    <property type="project" value="UniProtKB-KW"/>
</dbReference>
<evidence type="ECO:0000256" key="4">
    <source>
        <dbReference type="SAM" id="MobiDB-lite"/>
    </source>
</evidence>
<dbReference type="InterPro" id="IPR029058">
    <property type="entry name" value="AB_hydrolase_fold"/>
</dbReference>
<dbReference type="Pfam" id="PF08386">
    <property type="entry name" value="Abhydrolase_4"/>
    <property type="match status" value="1"/>
</dbReference>
<keyword evidence="3 8" id="KW-0378">Hydrolase</keyword>
<evidence type="ECO:0000259" key="6">
    <source>
        <dbReference type="Pfam" id="PF00561"/>
    </source>
</evidence>
<dbReference type="PANTHER" id="PTHR43248">
    <property type="entry name" value="2-SUCCINYL-6-HYDROXY-2,4-CYCLOHEXADIENE-1-CARBOXYLATE SYNTHASE"/>
    <property type="match status" value="1"/>
</dbReference>
<dbReference type="InterPro" id="IPR000073">
    <property type="entry name" value="AB_hydrolase_1"/>
</dbReference>
<evidence type="ECO:0000259" key="7">
    <source>
        <dbReference type="Pfam" id="PF08386"/>
    </source>
</evidence>
<comment type="similarity">
    <text evidence="1">Belongs to the peptidase S33 family.</text>
</comment>
<evidence type="ECO:0000256" key="1">
    <source>
        <dbReference type="ARBA" id="ARBA00010088"/>
    </source>
</evidence>
<dbReference type="Proteomes" id="UP001501578">
    <property type="component" value="Unassembled WGS sequence"/>
</dbReference>
<feature type="signal peptide" evidence="5">
    <location>
        <begin position="1"/>
        <end position="24"/>
    </location>
</feature>
<sequence length="509" mass="55656">MRRLVTLFMGLAVSLPLLSLPSQAATPEQIAWSPCPEDASAECGKLAVPIDWSKPSGPTIELAVARRKAADPAKRRGALFLGAGGPGGSGIDMVIHGRGYLSPDLSSSFDLIGFDHRGTNRSNPILCSTDLLAQQPSPLLTGQADFDQARAYSDRLRADCRARTGPLFDRVDSRSAAHDLDAFRAALGEQKITYYGISYGTLLGQMYAESYPQRVRAMTLDSTMDHSVDTRRFMDTETWGIQDGFEEVAAWCERSASCAQHGRDFRDFWGGLMARADRGEIPVPGVPGAKISVFDLVQGMRSAQYDPADWAAFSRALAELDAGTATAATLTGLLGEQRARTFAQARNPEVRHDPTEIFCQDFAVPVRDYREFARHMRRQAKIAPDMRYSDLAVMFPVMCMRSDPVPNPQRPLRTKTEIPVLVTNSLHDPATVYPWATSTARQLGASGRLLTYEGWGHGVYGTGTCGTGAIDRYLIDQVVPAKGARCPAEPIRDRPALTQDRRLTGPGPY</sequence>
<keyword evidence="9" id="KW-1185">Reference proteome</keyword>
<name>A0ABP3ZYR2_9ACTN</name>
<dbReference type="EMBL" id="BAAAHQ010000013">
    <property type="protein sequence ID" value="GAA0927606.1"/>
    <property type="molecule type" value="Genomic_DNA"/>
</dbReference>
<dbReference type="InterPro" id="IPR013595">
    <property type="entry name" value="Pept_S33_TAP-like_C"/>
</dbReference>
<accession>A0ABP3ZYR2</accession>
<reference evidence="9" key="1">
    <citation type="journal article" date="2019" name="Int. J. Syst. Evol. Microbiol.">
        <title>The Global Catalogue of Microorganisms (GCM) 10K type strain sequencing project: providing services to taxonomists for standard genome sequencing and annotation.</title>
        <authorList>
            <consortium name="The Broad Institute Genomics Platform"/>
            <consortium name="The Broad Institute Genome Sequencing Center for Infectious Disease"/>
            <person name="Wu L."/>
            <person name="Ma J."/>
        </authorList>
    </citation>
    <scope>NUCLEOTIDE SEQUENCE [LARGE SCALE GENOMIC DNA]</scope>
    <source>
        <strain evidence="9">JCM 11136</strain>
    </source>
</reference>
<dbReference type="SUPFAM" id="SSF53474">
    <property type="entry name" value="alpha/beta-Hydrolases"/>
    <property type="match status" value="1"/>
</dbReference>
<organism evidence="8 9">
    <name type="scientific">Nonomuraea longicatena</name>
    <dbReference type="NCBI Taxonomy" id="83682"/>
    <lineage>
        <taxon>Bacteria</taxon>
        <taxon>Bacillati</taxon>
        <taxon>Actinomycetota</taxon>
        <taxon>Actinomycetes</taxon>
        <taxon>Streptosporangiales</taxon>
        <taxon>Streptosporangiaceae</taxon>
        <taxon>Nonomuraea</taxon>
    </lineage>
</organism>
<feature type="compositionally biased region" description="Basic and acidic residues" evidence="4">
    <location>
        <begin position="490"/>
        <end position="503"/>
    </location>
</feature>